<dbReference type="RefSeq" id="XP_033600876.1">
    <property type="nucleotide sequence ID" value="XM_033741002.1"/>
</dbReference>
<evidence type="ECO:0000256" key="1">
    <source>
        <dbReference type="ARBA" id="ARBA00023115"/>
    </source>
</evidence>
<keyword evidence="4" id="KW-1185">Reference proteome</keyword>
<keyword evidence="2" id="KW-1133">Transmembrane helix</keyword>
<evidence type="ECO:0000256" key="2">
    <source>
        <dbReference type="SAM" id="Phobius"/>
    </source>
</evidence>
<dbReference type="Proteomes" id="UP000799437">
    <property type="component" value="Unassembled WGS sequence"/>
</dbReference>
<reference evidence="3" key="1">
    <citation type="journal article" date="2020" name="Stud. Mycol.">
        <title>101 Dothideomycetes genomes: a test case for predicting lifestyles and emergence of pathogens.</title>
        <authorList>
            <person name="Haridas S."/>
            <person name="Albert R."/>
            <person name="Binder M."/>
            <person name="Bloem J."/>
            <person name="Labutti K."/>
            <person name="Salamov A."/>
            <person name="Andreopoulos B."/>
            <person name="Baker S."/>
            <person name="Barry K."/>
            <person name="Bills G."/>
            <person name="Bluhm B."/>
            <person name="Cannon C."/>
            <person name="Castanera R."/>
            <person name="Culley D."/>
            <person name="Daum C."/>
            <person name="Ezra D."/>
            <person name="Gonzalez J."/>
            <person name="Henrissat B."/>
            <person name="Kuo A."/>
            <person name="Liang C."/>
            <person name="Lipzen A."/>
            <person name="Lutzoni F."/>
            <person name="Magnuson J."/>
            <person name="Mondo S."/>
            <person name="Nolan M."/>
            <person name="Ohm R."/>
            <person name="Pangilinan J."/>
            <person name="Park H.-J."/>
            <person name="Ramirez L."/>
            <person name="Alfaro M."/>
            <person name="Sun H."/>
            <person name="Tritt A."/>
            <person name="Yoshinaga Y."/>
            <person name="Zwiers L.-H."/>
            <person name="Turgeon B."/>
            <person name="Goodwin S."/>
            <person name="Spatafora J."/>
            <person name="Crous P."/>
            <person name="Grigoriev I."/>
        </authorList>
    </citation>
    <scope>NUCLEOTIDE SEQUENCE</scope>
    <source>
        <strain evidence="3">CBS 121739</strain>
    </source>
</reference>
<name>A0A6A6W7A1_9PEZI</name>
<dbReference type="GO" id="GO:0006596">
    <property type="term" value="P:polyamine biosynthetic process"/>
    <property type="evidence" value="ECO:0007669"/>
    <property type="project" value="UniProtKB-KW"/>
</dbReference>
<feature type="transmembrane region" description="Helical" evidence="2">
    <location>
        <begin position="95"/>
        <end position="114"/>
    </location>
</feature>
<sequence>MAPQKKGTQRKAQAVRKEALKTEPSVLSNVGKAVLLLAVAGAATTVSQLSLSPVYGSIPSALFHQRAVTGTALSAVMARHSRTLKRYVPRNLSEFIPLLAYWIPPIQFIMFKLSGHLGPIYGPLITEMVTYLPLLFMVVYAAGDLIDTIDLRQLQWNSTVIDMIGPVLSYIIVTISSKVTALQLPGAMSTNQFLTRSGLQLLLASIFAAASTSFWVVLAVPAMIHTMIANPHYHGVKATAALNSTLAVYNYTILERRESLTGYVSVLEDHNNYFRILRCDHSLLGGNWLLTPERIAQGFIMPETIYSVFTMLEAVRLVETPKPKPDSEKSALVIGLGIGTAPSAMIAHGINTTIVELDPAVLEFASKYFDLPDNHTAAVMDAVAFINEVAVAAPSSYDFVIHDVFTGGAEPAALFTTEFLQGIRTVLRKDGVVAINYAGDMSLPSTQIILNTIHHVFPTCRIFRDSPEQTKSASSDTDFINMVVFCTNAPDGSNLVFREPNSNDWKGSVARRNYLYPRPDLEIKYEFKGAEATAKLLRKGETAELERHQNEAAISHWRIMRTVLPAGVWENW</sequence>
<gene>
    <name evidence="3" type="ORF">EJ05DRAFT_351025</name>
</gene>
<accession>A0A6A6W7A1</accession>
<dbReference type="PANTHER" id="PTHR43317:SF1">
    <property type="entry name" value="THERMOSPERMINE SYNTHASE ACAULIS5"/>
    <property type="match status" value="1"/>
</dbReference>
<feature type="transmembrane region" description="Helical" evidence="2">
    <location>
        <begin position="201"/>
        <end position="224"/>
    </location>
</feature>
<dbReference type="GeneID" id="54482056"/>
<dbReference type="Pfam" id="PF01564">
    <property type="entry name" value="Spermine_synth"/>
    <property type="match status" value="1"/>
</dbReference>
<dbReference type="FunFam" id="3.40.50.150:FF:000288">
    <property type="entry name" value="Spermine/spermidine synthase, putative"/>
    <property type="match status" value="1"/>
</dbReference>
<dbReference type="NCBIfam" id="NF037959">
    <property type="entry name" value="MFS_SpdSyn"/>
    <property type="match status" value="1"/>
</dbReference>
<evidence type="ECO:0000313" key="3">
    <source>
        <dbReference type="EMBL" id="KAF2758425.1"/>
    </source>
</evidence>
<keyword evidence="2" id="KW-0812">Transmembrane</keyword>
<dbReference type="AlphaFoldDB" id="A0A6A6W7A1"/>
<dbReference type="PANTHER" id="PTHR43317">
    <property type="entry name" value="THERMOSPERMINE SYNTHASE ACAULIS5"/>
    <property type="match status" value="1"/>
</dbReference>
<feature type="transmembrane region" description="Helical" evidence="2">
    <location>
        <begin position="120"/>
        <end position="142"/>
    </location>
</feature>
<keyword evidence="1" id="KW-0620">Polyamine biosynthesis</keyword>
<protein>
    <submittedName>
        <fullName evidence="3">Spermine/spermidine synthase family protein</fullName>
    </submittedName>
</protein>
<dbReference type="OrthoDB" id="2016285at2759"/>
<dbReference type="CDD" id="cd02440">
    <property type="entry name" value="AdoMet_MTases"/>
    <property type="match status" value="1"/>
</dbReference>
<proteinExistence type="predicted"/>
<dbReference type="SUPFAM" id="SSF53335">
    <property type="entry name" value="S-adenosyl-L-methionine-dependent methyltransferases"/>
    <property type="match status" value="1"/>
</dbReference>
<evidence type="ECO:0000313" key="4">
    <source>
        <dbReference type="Proteomes" id="UP000799437"/>
    </source>
</evidence>
<dbReference type="Gene3D" id="3.40.50.150">
    <property type="entry name" value="Vaccinia Virus protein VP39"/>
    <property type="match status" value="1"/>
</dbReference>
<dbReference type="InterPro" id="IPR029063">
    <property type="entry name" value="SAM-dependent_MTases_sf"/>
</dbReference>
<organism evidence="3 4">
    <name type="scientific">Pseudovirgaria hyperparasitica</name>
    <dbReference type="NCBI Taxonomy" id="470096"/>
    <lineage>
        <taxon>Eukaryota</taxon>
        <taxon>Fungi</taxon>
        <taxon>Dikarya</taxon>
        <taxon>Ascomycota</taxon>
        <taxon>Pezizomycotina</taxon>
        <taxon>Dothideomycetes</taxon>
        <taxon>Dothideomycetes incertae sedis</taxon>
        <taxon>Acrospermales</taxon>
        <taxon>Acrospermaceae</taxon>
        <taxon>Pseudovirgaria</taxon>
    </lineage>
</organism>
<keyword evidence="2" id="KW-0472">Membrane</keyword>
<dbReference type="EMBL" id="ML996571">
    <property type="protein sequence ID" value="KAF2758425.1"/>
    <property type="molecule type" value="Genomic_DNA"/>
</dbReference>